<dbReference type="AlphaFoldDB" id="A0A2W1F8T7"/>
<evidence type="ECO:0000313" key="1">
    <source>
        <dbReference type="EMBL" id="KAI1511330.1"/>
    </source>
</evidence>
<proteinExistence type="predicted"/>
<keyword evidence="2" id="KW-1185">Reference proteome</keyword>
<evidence type="ECO:0000313" key="2">
    <source>
        <dbReference type="Proteomes" id="UP000249757"/>
    </source>
</evidence>
<sequence length="56" mass="6497">MVALVSKHTLAHPEEQVVRANIISANEMDWRTRRLLTHPSAPARTSYNYSLKIFEF</sequence>
<reference evidence="2" key="1">
    <citation type="journal article" date="2022" name="Microb. Genom.">
        <title>A global pangenome for the wheat fungal pathogen Pyrenophora tritici-repentis and prediction of effector protein structural homology.</title>
        <authorList>
            <person name="Moolhuijzen P.M."/>
            <person name="See P.T."/>
            <person name="Shi G."/>
            <person name="Powell H.R."/>
            <person name="Cockram J."/>
            <person name="Jorgensen L.N."/>
            <person name="Benslimane H."/>
            <person name="Strelkov S.E."/>
            <person name="Turner J."/>
            <person name="Liu Z."/>
            <person name="Moffat C.S."/>
        </authorList>
    </citation>
    <scope>NUCLEOTIDE SEQUENCE [LARGE SCALE GENOMIC DNA]</scope>
</reference>
<gene>
    <name evidence="1" type="ORF">Ptr86124_009734</name>
</gene>
<comment type="caution">
    <text evidence="1">The sequence shown here is derived from an EMBL/GenBank/DDBJ whole genome shotgun (WGS) entry which is preliminary data.</text>
</comment>
<dbReference type="EMBL" id="NRDI02000014">
    <property type="protein sequence ID" value="KAI1511330.1"/>
    <property type="molecule type" value="Genomic_DNA"/>
</dbReference>
<accession>A0A2W1F8T7</accession>
<dbReference type="Proteomes" id="UP000249757">
    <property type="component" value="Unassembled WGS sequence"/>
</dbReference>
<protein>
    <submittedName>
        <fullName evidence="1">Uncharacterized protein</fullName>
    </submittedName>
</protein>
<name>A0A2W1F8T7_9PLEO</name>
<organism evidence="1 2">
    <name type="scientific">Pyrenophora tritici-repentis</name>
    <dbReference type="NCBI Taxonomy" id="45151"/>
    <lineage>
        <taxon>Eukaryota</taxon>
        <taxon>Fungi</taxon>
        <taxon>Dikarya</taxon>
        <taxon>Ascomycota</taxon>
        <taxon>Pezizomycotina</taxon>
        <taxon>Dothideomycetes</taxon>
        <taxon>Pleosporomycetidae</taxon>
        <taxon>Pleosporales</taxon>
        <taxon>Pleosporineae</taxon>
        <taxon>Pleosporaceae</taxon>
        <taxon>Pyrenophora</taxon>
    </lineage>
</organism>